<evidence type="ECO:0000313" key="3">
    <source>
        <dbReference type="EMBL" id="AZQ43546.1"/>
    </source>
</evidence>
<dbReference type="OrthoDB" id="1430919at2"/>
<reference evidence="3 4" key="1">
    <citation type="submission" date="2018-12" db="EMBL/GenBank/DDBJ databases">
        <title>Complete genome of Nonlabens sp. MJ115.</title>
        <authorList>
            <person name="Choi H.S."/>
            <person name="Jung J."/>
        </authorList>
    </citation>
    <scope>NUCLEOTIDE SEQUENCE [LARGE SCALE GENOMIC DNA]</scope>
    <source>
        <strain evidence="3 4">MJ115</strain>
    </source>
</reference>
<evidence type="ECO:0000256" key="1">
    <source>
        <dbReference type="SAM" id="MobiDB-lite"/>
    </source>
</evidence>
<keyword evidence="4" id="KW-1185">Reference proteome</keyword>
<evidence type="ECO:0000313" key="4">
    <source>
        <dbReference type="Proteomes" id="UP000279600"/>
    </source>
</evidence>
<dbReference type="PROSITE" id="PS51688">
    <property type="entry name" value="ICA"/>
    <property type="match status" value="1"/>
</dbReference>
<evidence type="ECO:0000259" key="2">
    <source>
        <dbReference type="PROSITE" id="PS51688"/>
    </source>
</evidence>
<dbReference type="EMBL" id="CP034549">
    <property type="protein sequence ID" value="AZQ43546.1"/>
    <property type="molecule type" value="Genomic_DNA"/>
</dbReference>
<dbReference type="Pfam" id="PF13884">
    <property type="entry name" value="Peptidase_S74"/>
    <property type="match status" value="1"/>
</dbReference>
<protein>
    <submittedName>
        <fullName evidence="3">Tail fiber domain-containing protein</fullName>
    </submittedName>
</protein>
<dbReference type="Gene3D" id="1.10.10.10">
    <property type="entry name" value="Winged helix-like DNA-binding domain superfamily/Winged helix DNA-binding domain"/>
    <property type="match status" value="1"/>
</dbReference>
<gene>
    <name evidence="3" type="ORF">EJ995_04590</name>
</gene>
<dbReference type="RefSeq" id="WP_126446058.1">
    <property type="nucleotide sequence ID" value="NZ_CP034549.1"/>
</dbReference>
<name>A0A3S9MWE0_9FLAO</name>
<dbReference type="InterPro" id="IPR036388">
    <property type="entry name" value="WH-like_DNA-bd_sf"/>
</dbReference>
<dbReference type="InterPro" id="IPR030392">
    <property type="entry name" value="S74_ICA"/>
</dbReference>
<feature type="domain" description="Peptidase S74" evidence="2">
    <location>
        <begin position="319"/>
        <end position="411"/>
    </location>
</feature>
<dbReference type="Proteomes" id="UP000279600">
    <property type="component" value="Chromosome"/>
</dbReference>
<accession>A0A3S9MWE0</accession>
<feature type="region of interest" description="Disordered" evidence="1">
    <location>
        <begin position="103"/>
        <end position="126"/>
    </location>
</feature>
<dbReference type="KEGG" id="noj:EJ995_04590"/>
<sequence length="411" mass="45184">MNNALRYIIFSLLFSTTGLFAQVGIGTIDPNSASMLDVHSVDGNKGIMIPRIDIPDLDSQNPIEGTIEESLLVYNTNGITGTGYHYWNGTGWSRLTTSRDNAAQTGANNDWSRNGNAGTTPGADTNNYIGTSDNAGLSIATNAIERIRVAANGNIGIGTGVTNPNRALVLKTEAGSDGISLDFASFDFNMINNGSFFDMQHTDINGTISMAFGNSRRLYFEESNLLPRIDAANNFSSTDGVYDIGRSDRHFRRVYTKGVHSNDPGADGGLRINIGPSGGSEVDYHLTDFAFFPIQNTKDLGRSDRPWRTLYFQNATQVSDRRKKENINDLSLGLETILKLKTYSYNYKTDASEREQYGFMAQDLLEDLPEVVHTGNDDEQTLSVDYTALIPILVNAIKEQQKRIEALEARP</sequence>
<dbReference type="AlphaFoldDB" id="A0A3S9MWE0"/>
<organism evidence="3 4">
    <name type="scientific">Nonlabens ponticola</name>
    <dbReference type="NCBI Taxonomy" id="2496866"/>
    <lineage>
        <taxon>Bacteria</taxon>
        <taxon>Pseudomonadati</taxon>
        <taxon>Bacteroidota</taxon>
        <taxon>Flavobacteriia</taxon>
        <taxon>Flavobacteriales</taxon>
        <taxon>Flavobacteriaceae</taxon>
        <taxon>Nonlabens</taxon>
    </lineage>
</organism>
<proteinExistence type="predicted"/>